<gene>
    <name evidence="2" type="ORF">ZHD862_LOCUS3461</name>
</gene>
<proteinExistence type="predicted"/>
<dbReference type="PANTHER" id="PTHR38337">
    <property type="entry name" value="AGAP010540-PA"/>
    <property type="match status" value="1"/>
</dbReference>
<dbReference type="EMBL" id="CAJNOT010000075">
    <property type="protein sequence ID" value="CAF0822506.1"/>
    <property type="molecule type" value="Genomic_DNA"/>
</dbReference>
<evidence type="ECO:0000313" key="2">
    <source>
        <dbReference type="EMBL" id="CAF0822506.1"/>
    </source>
</evidence>
<dbReference type="PANTHER" id="PTHR38337:SF1">
    <property type="entry name" value="GUSTATORY RECEPTOR"/>
    <property type="match status" value="1"/>
</dbReference>
<feature type="transmembrane region" description="Helical" evidence="1">
    <location>
        <begin position="129"/>
        <end position="149"/>
    </location>
</feature>
<protein>
    <submittedName>
        <fullName evidence="2">Uncharacterized protein</fullName>
    </submittedName>
</protein>
<evidence type="ECO:0000256" key="1">
    <source>
        <dbReference type="SAM" id="Phobius"/>
    </source>
</evidence>
<keyword evidence="1" id="KW-0812">Transmembrane</keyword>
<reference evidence="2" key="1">
    <citation type="submission" date="2021-02" db="EMBL/GenBank/DDBJ databases">
        <authorList>
            <person name="Nowell W R."/>
        </authorList>
    </citation>
    <scope>NUCLEOTIDE SEQUENCE</scope>
</reference>
<dbReference type="AlphaFoldDB" id="A0A813U6X1"/>
<evidence type="ECO:0000313" key="3">
    <source>
        <dbReference type="Proteomes" id="UP000663864"/>
    </source>
</evidence>
<keyword evidence="1" id="KW-0472">Membrane</keyword>
<organism evidence="2 3">
    <name type="scientific">Rotaria sordida</name>
    <dbReference type="NCBI Taxonomy" id="392033"/>
    <lineage>
        <taxon>Eukaryota</taxon>
        <taxon>Metazoa</taxon>
        <taxon>Spiralia</taxon>
        <taxon>Gnathifera</taxon>
        <taxon>Rotifera</taxon>
        <taxon>Eurotatoria</taxon>
        <taxon>Bdelloidea</taxon>
        <taxon>Philodinida</taxon>
        <taxon>Philodinidae</taxon>
        <taxon>Rotaria</taxon>
    </lineage>
</organism>
<accession>A0A813U6X1</accession>
<name>A0A813U6X1_9BILA</name>
<sequence>MVHFSNSIRINCLFSRTDNTHLKHESFTQFKIESSNLLLLILSKINGQYCICIEFDTKQLGHLSILIFCLGQAARVTSKCDKFHRISLAMRVYGYHTSSTDLDGFLLFLSSAKLYAKLFGLTVRPSKTISILVTTIIVVCVILLQTNIIHSSSFFIQ</sequence>
<dbReference type="Proteomes" id="UP000663864">
    <property type="component" value="Unassembled WGS sequence"/>
</dbReference>
<comment type="caution">
    <text evidence="2">The sequence shown here is derived from an EMBL/GenBank/DDBJ whole genome shotgun (WGS) entry which is preliminary data.</text>
</comment>
<keyword evidence="1" id="KW-1133">Transmembrane helix</keyword>